<reference evidence="3" key="1">
    <citation type="submission" date="2023-03" db="EMBL/GenBank/DDBJ databases">
        <title>Massive genome expansion in bonnet fungi (Mycena s.s.) driven by repeated elements and novel gene families across ecological guilds.</title>
        <authorList>
            <consortium name="Lawrence Berkeley National Laboratory"/>
            <person name="Harder C.B."/>
            <person name="Miyauchi S."/>
            <person name="Viragh M."/>
            <person name="Kuo A."/>
            <person name="Thoen E."/>
            <person name="Andreopoulos B."/>
            <person name="Lu D."/>
            <person name="Skrede I."/>
            <person name="Drula E."/>
            <person name="Henrissat B."/>
            <person name="Morin E."/>
            <person name="Kohler A."/>
            <person name="Barry K."/>
            <person name="LaButti K."/>
            <person name="Morin E."/>
            <person name="Salamov A."/>
            <person name="Lipzen A."/>
            <person name="Mereny Z."/>
            <person name="Hegedus B."/>
            <person name="Baldrian P."/>
            <person name="Stursova M."/>
            <person name="Weitz H."/>
            <person name="Taylor A."/>
            <person name="Grigoriev I.V."/>
            <person name="Nagy L.G."/>
            <person name="Martin F."/>
            <person name="Kauserud H."/>
        </authorList>
    </citation>
    <scope>NUCLEOTIDE SEQUENCE</scope>
    <source>
        <strain evidence="3">CBHHK002</strain>
    </source>
</reference>
<accession>A0AAD6Z3L9</accession>
<evidence type="ECO:0000313" key="3">
    <source>
        <dbReference type="EMBL" id="KAJ7305669.1"/>
    </source>
</evidence>
<keyword evidence="4" id="KW-1185">Reference proteome</keyword>
<feature type="chain" id="PRO_5042056482" evidence="2">
    <location>
        <begin position="26"/>
        <end position="314"/>
    </location>
</feature>
<protein>
    <submittedName>
        <fullName evidence="3">Uncharacterized protein</fullName>
    </submittedName>
</protein>
<keyword evidence="1" id="KW-1133">Transmembrane helix</keyword>
<name>A0AAD6Z3L9_9AGAR</name>
<evidence type="ECO:0000256" key="2">
    <source>
        <dbReference type="SAM" id="SignalP"/>
    </source>
</evidence>
<keyword evidence="1" id="KW-0812">Transmembrane</keyword>
<keyword evidence="1" id="KW-0472">Membrane</keyword>
<keyword evidence="2" id="KW-0732">Signal</keyword>
<feature type="transmembrane region" description="Helical" evidence="1">
    <location>
        <begin position="49"/>
        <end position="69"/>
    </location>
</feature>
<evidence type="ECO:0000256" key="1">
    <source>
        <dbReference type="SAM" id="Phobius"/>
    </source>
</evidence>
<feature type="signal peptide" evidence="2">
    <location>
        <begin position="1"/>
        <end position="25"/>
    </location>
</feature>
<dbReference type="Proteomes" id="UP001218218">
    <property type="component" value="Unassembled WGS sequence"/>
</dbReference>
<proteinExistence type="predicted"/>
<gene>
    <name evidence="3" type="ORF">DFH08DRAFT_824971</name>
</gene>
<evidence type="ECO:0000313" key="4">
    <source>
        <dbReference type="Proteomes" id="UP001218218"/>
    </source>
</evidence>
<comment type="caution">
    <text evidence="3">The sequence shown here is derived from an EMBL/GenBank/DDBJ whole genome shotgun (WGS) entry which is preliminary data.</text>
</comment>
<dbReference type="AlphaFoldDB" id="A0AAD6Z3L9"/>
<sequence length="314" mass="33436">MSGPSAVGCPMFCVFCMGCPMGLLAWDIPSAAGGTEKFVGCPMWPKKRAFLRAFLGGLGLGGVILEACVQGFQCTYLQTAIRGFEYYCQQKAGVAGGYSVQHGCARVVGGILCSTVALGLWAVFRAAQLRSGWGCRWYSMQHGCARVGVADSYSVQHGCARVAGSIPRSTVALGLWVAIPRSTVALGLRYSVRHGYTRVVGGIPRDTVALGLRVAILRRKVALGLRAVVAIPRRTVALGLRAIPHHKVALGLWAVVAIPRRKVALALQAIFCAARLRSHCGQYSTQHGCARIAGNCLRIIPWLLNLANGFSSVP</sequence>
<organism evidence="3 4">
    <name type="scientific">Mycena albidolilacea</name>
    <dbReference type="NCBI Taxonomy" id="1033008"/>
    <lineage>
        <taxon>Eukaryota</taxon>
        <taxon>Fungi</taxon>
        <taxon>Dikarya</taxon>
        <taxon>Basidiomycota</taxon>
        <taxon>Agaricomycotina</taxon>
        <taxon>Agaricomycetes</taxon>
        <taxon>Agaricomycetidae</taxon>
        <taxon>Agaricales</taxon>
        <taxon>Marasmiineae</taxon>
        <taxon>Mycenaceae</taxon>
        <taxon>Mycena</taxon>
    </lineage>
</organism>
<dbReference type="EMBL" id="JARIHO010000095">
    <property type="protein sequence ID" value="KAJ7305669.1"/>
    <property type="molecule type" value="Genomic_DNA"/>
</dbReference>